<accession>A0ABT7ZSU2</accession>
<dbReference type="Pfam" id="PF13585">
    <property type="entry name" value="CHU_C"/>
    <property type="match status" value="1"/>
</dbReference>
<feature type="signal peptide" evidence="1">
    <location>
        <begin position="1"/>
        <end position="27"/>
    </location>
</feature>
<evidence type="ECO:0000313" key="3">
    <source>
        <dbReference type="Proteomes" id="UP001231197"/>
    </source>
</evidence>
<evidence type="ECO:0000256" key="1">
    <source>
        <dbReference type="SAM" id="SignalP"/>
    </source>
</evidence>
<dbReference type="PANTHER" id="PTHR24273">
    <property type="entry name" value="FI04643P-RELATED"/>
    <property type="match status" value="1"/>
</dbReference>
<organism evidence="2 3">
    <name type="scientific">Winogradskyella bathintestinalis</name>
    <dbReference type="NCBI Taxonomy" id="3035208"/>
    <lineage>
        <taxon>Bacteria</taxon>
        <taxon>Pseudomonadati</taxon>
        <taxon>Bacteroidota</taxon>
        <taxon>Flavobacteriia</taxon>
        <taxon>Flavobacteriales</taxon>
        <taxon>Flavobacteriaceae</taxon>
        <taxon>Winogradskyella</taxon>
    </lineage>
</organism>
<name>A0ABT7ZSU2_9FLAO</name>
<sequence length="2686" mass="284903">MKKTTQFFHLHKIFLGFALVLSFASFAQVQKAFAPRFNQTVKGDVTIIANNIISRTSTGNYTGASGNHNFNNNVYVDIDADNSTFNSSSANFTNPEPQLACLSIRKAYLYWAAADLEPGYLNSDNNANWNYNNVKLMLPGQTSYNTITADEVIFRGRNTHFSNDPYICVKDITSDLLNISNPYGKYQVANIEAKTGSLIGHGGGNTGTSGGWQIVFVYESPNLPSKNVSLFDGYAHISNGISGIDKDFDINFNGFQTISSGPVNAKFVIGALEGDRDLSGDRLQIRNRFGNFVDLSAPNRSSSNFFNSRITVGNSNFTDRNPASTNTLGFDAAVFELNNGGAFNSIIGNSQTSAQIRLTSNQETYGLYLLGLSIDVWAPDMNPIEMVLNTGGNSINPDSTIGVNFNLQNLGNDNAVNFEISTLLPPQLEFLPGNLPNGITYTLDNDSNELTFFIADGLLSVGSPLIDVDFEFKVKDECYFLEDGCALSYPFQFNATYNGVLNPSDFSTLSSATINDCNVGILDPTVITFNQPSEAIWATPINELDRALNCDDTDALALAQSLSPETDKCDFTYTKVTGDFVPDENCQSTGTYTNTWVFTDACGRTSSEYVQVITIGNPNGPDFNEVLPESITVQCDNIPEATILTASALCGETSLTYNETRANGNCSNQFTLTRVWTATDDCNNTNKHIQVITVEDTTPPTLTIPSDVKVECGTSLEPADIGNATATDACGEVTLTFNDVSTATCGSTEIVTRTWTATDACGNVASADQIISTEDTTPPTLTIPGDVKVECGTSLEPADIGNATATDACGEVTITFNDVSTATCGSTEIVTRTWTATDACGNVASAIQIISTEDTTPPTLAIPSDVKVECGTSLDPADIGNATATDACGEVTITFNDVSTATCGSTEIVTRTWTATDACGNVASADQIISTEDTTPPTLTIPSDVKVECGTSLDPADIGNATATDACGEVTITFNDVSNAACGTTEIVTRTWTATDTCGNVASADQIISTEDITPPTLTIPSDVKVECGTSLDPADIGNATATDACGEVTITFNDVSTVACGTTEIVTRTWTATDACGNVASADQIITTEDTTAPTFTVPADITIACDVDATDLTLTGDVTDESDNCSSNLNAIFTDSVADGTCPNNSVITRTWSLTDQCDNSTTFVQTITVQDISAPIIDDSGVSNIDIQCGITLDGTLENWLANNAGATASDNCGTITWTNDFGANTNLNCSDGAIVVTFTATDSCGNADTFTATYSIIDTNAPVLTVPNDITVECDETTDTTNTGMATAVDDCAAVSVSFTDSEVEACGNTKTITRNWSATDACGNSVSEDQIITVKDTKNPTFTVPADITIECDVDVTNLALTGDVTDEADNCATDLDATFTDSIADGICSGSSIITRTWSLTDDCDNTTTNVQTIIIQDTTPPTFSVPADITIACDVDATDLSLTGDVTDEADSCSSNLEAVFTDSVADGTCPGASIITRTWSLTDDCDNTTTSIQTITIQDTAPPMIDETTVENINIECGIDPKETLELWLNNNAGATATDSCGDVTWTNDFGFNTDIDCDNSAIIVRFTATDECGNSATVAASYSISDTLPPTLTVPTDVTIECNESTDPTFTGTAIAVDDCAAPNISFTDSEVEACGNTKTITRTWTAIDVCGNSVSEDQIITVQDTTPPTFSVPADITLECDVDATDLTITGDVTDEADNCSANLDAVFTDSLAEGTCPGASIITRTWSLTDDCDNTTTFVQTITVQDTTPPTFSVPADITLECDADATDLTITGDVNDEADNCSANLEAVFSDSLAEGTCPGASIITRTWSLTDDCDNTTTFVQTITVQDTTPPTFSVPADITLECDVDVTDLTITGNVTDEADNCSSNLEAVFTDSVTDGTCPGSSIITRTWTLTDDCDNTTTLMQTITVQDTTPPTFSVPADITLECDVDVTDLTITGDVTDEADNCSANLDAVFTDSVTDGTCPGSSIITRTWTLTDDCDNTTTLMQTITVQDTTPPTFSVPADITLECDVDVTDLTITGDVTDEADNCSANLDAVFTDSVTDGTCPGASIITRTWTLTDDCDNTTTLMQTITVQDTTAPLIDNTTLENINIECASSADGTLESWLANNAGATATDNCGLVTWTNNYDSNTNLNCEDGGISVIFTATDDCGNSSTVSATYSVIDTVAPILTVPSDITIECNQSIDPSITGMASAEDECAETDITYEDSEEITCGNAKSITRTWTATDTCGNTVSVNQIINVQDTTAPTFTVPQDLTIECNGDTQDLNITGDVTDESDNCSTDLNATFTDNIIDGNCPGEFMITRTWSLTDDCNNTTTLVQTITVQDTAAPVFNEMLPSDIDAECDAIPAADTLTATDSCGTVEVTFEEETINGLCLGDYIIQRTWKTEDSCGNLAEHTQLITVQDTTAPALVSPLEENIVVACDGIPEKPSLVFEDSCSNDITVTYNETSTQTNISEDYNITRVWTVTDDCGNTADYTQNISVELNNVINVEDGFRCVLDIEFDLFELLSGNYNRDGSWSVIGGDTTLNGSSFDPSTAEVGEYTFLYAITDGPCPTEVEVNVTIDDDCLVLPCSSVDNILISKTVTANGDNVNDYFTVQSIEECGFVIELQIFNRWGAEIYKSNNYQNDWNGEAHSSSIGSSGKVPTGTYYYIINVKNSGLAPFTGPIYVATN</sequence>
<dbReference type="Proteomes" id="UP001231197">
    <property type="component" value="Unassembled WGS sequence"/>
</dbReference>
<dbReference type="RefSeq" id="WP_290205796.1">
    <property type="nucleotide sequence ID" value="NZ_JASDDK010000002.1"/>
</dbReference>
<evidence type="ECO:0000313" key="2">
    <source>
        <dbReference type="EMBL" id="MDN3492085.1"/>
    </source>
</evidence>
<keyword evidence="3" id="KW-1185">Reference proteome</keyword>
<gene>
    <name evidence="2" type="ORF">QMA06_05095</name>
</gene>
<reference evidence="2 3" key="1">
    <citation type="journal article" date="2023" name="Int. J. Syst. Evol. Microbiol.">
        <title>Winogradskyella bathintestinalis sp. nov., isolated from the intestine of the deep-sea loosejaw dragonfish, Malacosteus niger.</title>
        <authorList>
            <person name="Uniacke-Lowe S."/>
            <person name="Johnson C.N."/>
            <person name="Stanton C."/>
            <person name="Hill C."/>
            <person name="Ross P."/>
        </authorList>
    </citation>
    <scope>NUCLEOTIDE SEQUENCE [LARGE SCALE GENOMIC DNA]</scope>
    <source>
        <strain evidence="2 3">APC 3343</strain>
    </source>
</reference>
<proteinExistence type="predicted"/>
<protein>
    <submittedName>
        <fullName evidence="2">Gliding motility-associated C-terminal domain-containing protein</fullName>
    </submittedName>
</protein>
<dbReference type="Gene3D" id="2.60.40.10">
    <property type="entry name" value="Immunoglobulins"/>
    <property type="match status" value="7"/>
</dbReference>
<dbReference type="PANTHER" id="PTHR24273:SF32">
    <property type="entry name" value="HYALIN"/>
    <property type="match status" value="1"/>
</dbReference>
<keyword evidence="1" id="KW-0732">Signal</keyword>
<dbReference type="EMBL" id="JASDDK010000002">
    <property type="protein sequence ID" value="MDN3492085.1"/>
    <property type="molecule type" value="Genomic_DNA"/>
</dbReference>
<feature type="chain" id="PRO_5047138498" evidence="1">
    <location>
        <begin position="28"/>
        <end position="2686"/>
    </location>
</feature>
<dbReference type="InterPro" id="IPR013783">
    <property type="entry name" value="Ig-like_fold"/>
</dbReference>
<comment type="caution">
    <text evidence="2">The sequence shown here is derived from an EMBL/GenBank/DDBJ whole genome shotgun (WGS) entry which is preliminary data.</text>
</comment>